<dbReference type="OrthoDB" id="9803420at2"/>
<dbReference type="InterPro" id="IPR001352">
    <property type="entry name" value="RNase_HII/HIII"/>
</dbReference>
<dbReference type="PANTHER" id="PTHR10954">
    <property type="entry name" value="RIBONUCLEASE H2 SUBUNIT A"/>
    <property type="match status" value="1"/>
</dbReference>
<dbReference type="SUPFAM" id="SSF53098">
    <property type="entry name" value="Ribonuclease H-like"/>
    <property type="match status" value="1"/>
</dbReference>
<keyword evidence="11 14" id="KW-0255">Endonuclease</keyword>
<evidence type="ECO:0000256" key="6">
    <source>
        <dbReference type="ARBA" id="ARBA00012180"/>
    </source>
</evidence>
<evidence type="ECO:0000256" key="14">
    <source>
        <dbReference type="HAMAP-Rule" id="MF_00052"/>
    </source>
</evidence>
<dbReference type="NCBIfam" id="NF000598">
    <property type="entry name" value="PRK00015.2-2"/>
    <property type="match status" value="1"/>
</dbReference>
<dbReference type="PANTHER" id="PTHR10954:SF18">
    <property type="entry name" value="RIBONUCLEASE HII"/>
    <property type="match status" value="1"/>
</dbReference>
<reference evidence="19" key="1">
    <citation type="submission" date="2016-10" db="EMBL/GenBank/DDBJ databases">
        <authorList>
            <person name="Varghese N."/>
            <person name="Submissions S."/>
        </authorList>
    </citation>
    <scope>NUCLEOTIDE SEQUENCE [LARGE SCALE GENOMIC DNA]</scope>
    <source>
        <strain evidence="19">DSM 46732</strain>
    </source>
</reference>
<feature type="binding site" evidence="14 15">
    <location>
        <position position="62"/>
    </location>
    <ligand>
        <name>a divalent metal cation</name>
        <dbReference type="ChEBI" id="CHEBI:60240"/>
    </ligand>
</feature>
<evidence type="ECO:0000256" key="7">
    <source>
        <dbReference type="ARBA" id="ARBA00019179"/>
    </source>
</evidence>
<protein>
    <recommendedName>
        <fullName evidence="7 14">Ribonuclease HII</fullName>
        <shortName evidence="14">RNase HII</shortName>
        <ecNumber evidence="6 14">3.1.26.4</ecNumber>
    </recommendedName>
</protein>
<evidence type="ECO:0000259" key="17">
    <source>
        <dbReference type="PROSITE" id="PS51975"/>
    </source>
</evidence>
<dbReference type="GO" id="GO:0030145">
    <property type="term" value="F:manganese ion binding"/>
    <property type="evidence" value="ECO:0007669"/>
    <property type="project" value="UniProtKB-UniRule"/>
</dbReference>
<dbReference type="GO" id="GO:0043137">
    <property type="term" value="P:DNA replication, removal of RNA primer"/>
    <property type="evidence" value="ECO:0007669"/>
    <property type="project" value="TreeGrafter"/>
</dbReference>
<comment type="cofactor">
    <cofactor evidence="14 15">
        <name>Mn(2+)</name>
        <dbReference type="ChEBI" id="CHEBI:29035"/>
    </cofactor>
    <cofactor evidence="14 15">
        <name>Mg(2+)</name>
        <dbReference type="ChEBI" id="CHEBI:18420"/>
    </cofactor>
    <text evidence="14 15">Manganese or magnesium. Binds 1 divalent metal ion per monomer in the absence of substrate. May bind a second metal ion after substrate binding.</text>
</comment>
<dbReference type="EMBL" id="FNJR01000004">
    <property type="protein sequence ID" value="SDP47486.1"/>
    <property type="molecule type" value="Genomic_DNA"/>
</dbReference>
<dbReference type="EC" id="3.1.26.4" evidence="6 14"/>
<dbReference type="InterPro" id="IPR024567">
    <property type="entry name" value="RNase_HII/HIII_dom"/>
</dbReference>
<dbReference type="GO" id="GO:0032299">
    <property type="term" value="C:ribonuclease H2 complex"/>
    <property type="evidence" value="ECO:0007669"/>
    <property type="project" value="TreeGrafter"/>
</dbReference>
<dbReference type="GO" id="GO:0006298">
    <property type="term" value="P:mismatch repair"/>
    <property type="evidence" value="ECO:0007669"/>
    <property type="project" value="TreeGrafter"/>
</dbReference>
<name>A0A1H0T1M0_9ACTN</name>
<evidence type="ECO:0000256" key="13">
    <source>
        <dbReference type="ARBA" id="ARBA00023211"/>
    </source>
</evidence>
<evidence type="ECO:0000256" key="10">
    <source>
        <dbReference type="ARBA" id="ARBA00022723"/>
    </source>
</evidence>
<keyword evidence="10 14" id="KW-0479">Metal-binding</keyword>
<evidence type="ECO:0000256" key="4">
    <source>
        <dbReference type="ARBA" id="ARBA00004496"/>
    </source>
</evidence>
<dbReference type="AlphaFoldDB" id="A0A1H0T1M0"/>
<dbReference type="GO" id="GO:0005737">
    <property type="term" value="C:cytoplasm"/>
    <property type="evidence" value="ECO:0007669"/>
    <property type="project" value="UniProtKB-SubCell"/>
</dbReference>
<dbReference type="Pfam" id="PF01351">
    <property type="entry name" value="RNase_HII"/>
    <property type="match status" value="1"/>
</dbReference>
<evidence type="ECO:0000256" key="11">
    <source>
        <dbReference type="ARBA" id="ARBA00022759"/>
    </source>
</evidence>
<gene>
    <name evidence="14" type="primary">rnhB</name>
    <name evidence="18" type="ORF">SAMN04487905_104269</name>
</gene>
<comment type="catalytic activity">
    <reaction evidence="1 14 15 16">
        <text>Endonucleolytic cleavage to 5'-phosphomonoester.</text>
        <dbReference type="EC" id="3.1.26.4"/>
    </reaction>
</comment>
<feature type="binding site" evidence="14 15">
    <location>
        <position position="61"/>
    </location>
    <ligand>
        <name>a divalent metal cation</name>
        <dbReference type="ChEBI" id="CHEBI:60240"/>
    </ligand>
</feature>
<evidence type="ECO:0000313" key="19">
    <source>
        <dbReference type="Proteomes" id="UP000199497"/>
    </source>
</evidence>
<evidence type="ECO:0000256" key="1">
    <source>
        <dbReference type="ARBA" id="ARBA00000077"/>
    </source>
</evidence>
<keyword evidence="13 14" id="KW-0464">Manganese</keyword>
<keyword evidence="9 14" id="KW-0540">Nuclease</keyword>
<keyword evidence="12 14" id="KW-0378">Hydrolase</keyword>
<keyword evidence="8 14" id="KW-0963">Cytoplasm</keyword>
<sequence length="281" mass="30268">MVGSPWLARRRELAYVGAILRLRNRSAELGLPRTIVRRDAGSWALQNALERRGLGPVAGVDEAGRGACAGPLVVAACVLRAGESRRFDGLTDSKLLTARAREHWFETVRESAVEYRVVSLAPSEVDSLGVHVANLEGMRRAVAGLDLHPGYVLTDGFRVEGLGAPSVAVRKGDRAAGCVAAASVLAKVSRDRMMAELHVSFPGYGFDVHKGYSTARHSEALRLHGPTTHHRWSYSNVVESALAHGMRSPRGDSSKPGLFDAFDQAVMDNGGTTIGHPWTDQ</sequence>
<evidence type="ECO:0000256" key="8">
    <source>
        <dbReference type="ARBA" id="ARBA00022490"/>
    </source>
</evidence>
<keyword evidence="19" id="KW-1185">Reference proteome</keyword>
<dbReference type="CDD" id="cd07182">
    <property type="entry name" value="RNase_HII_bacteria_HII_like"/>
    <property type="match status" value="1"/>
</dbReference>
<evidence type="ECO:0000256" key="5">
    <source>
        <dbReference type="ARBA" id="ARBA00007383"/>
    </source>
</evidence>
<dbReference type="HAMAP" id="MF_00052_B">
    <property type="entry name" value="RNase_HII_B"/>
    <property type="match status" value="1"/>
</dbReference>
<comment type="cofactor">
    <cofactor evidence="2">
        <name>Mg(2+)</name>
        <dbReference type="ChEBI" id="CHEBI:18420"/>
    </cofactor>
</comment>
<feature type="binding site" evidence="14 15">
    <location>
        <position position="155"/>
    </location>
    <ligand>
        <name>a divalent metal cation</name>
        <dbReference type="ChEBI" id="CHEBI:60240"/>
    </ligand>
</feature>
<dbReference type="PROSITE" id="PS51975">
    <property type="entry name" value="RNASE_H_2"/>
    <property type="match status" value="1"/>
</dbReference>
<evidence type="ECO:0000256" key="12">
    <source>
        <dbReference type="ARBA" id="ARBA00022801"/>
    </source>
</evidence>
<evidence type="ECO:0000256" key="16">
    <source>
        <dbReference type="RuleBase" id="RU003515"/>
    </source>
</evidence>
<comment type="function">
    <text evidence="3 14 16">Endonuclease that specifically degrades the RNA of RNA-DNA hybrids.</text>
</comment>
<evidence type="ECO:0000256" key="15">
    <source>
        <dbReference type="PROSITE-ProRule" id="PRU01319"/>
    </source>
</evidence>
<evidence type="ECO:0000256" key="9">
    <source>
        <dbReference type="ARBA" id="ARBA00022722"/>
    </source>
</evidence>
<dbReference type="Proteomes" id="UP000199497">
    <property type="component" value="Unassembled WGS sequence"/>
</dbReference>
<feature type="domain" description="RNase H type-2" evidence="17">
    <location>
        <begin position="55"/>
        <end position="254"/>
    </location>
</feature>
<comment type="subcellular location">
    <subcellularLocation>
        <location evidence="4 14">Cytoplasm</location>
    </subcellularLocation>
</comment>
<evidence type="ECO:0000313" key="18">
    <source>
        <dbReference type="EMBL" id="SDP47486.1"/>
    </source>
</evidence>
<dbReference type="STRING" id="405564.SAMN04487905_104269"/>
<evidence type="ECO:0000256" key="2">
    <source>
        <dbReference type="ARBA" id="ARBA00001946"/>
    </source>
</evidence>
<dbReference type="InterPro" id="IPR036397">
    <property type="entry name" value="RNaseH_sf"/>
</dbReference>
<organism evidence="18 19">
    <name type="scientific">Actinopolyspora xinjiangensis</name>
    <dbReference type="NCBI Taxonomy" id="405564"/>
    <lineage>
        <taxon>Bacteria</taxon>
        <taxon>Bacillati</taxon>
        <taxon>Actinomycetota</taxon>
        <taxon>Actinomycetes</taxon>
        <taxon>Actinopolysporales</taxon>
        <taxon>Actinopolysporaceae</taxon>
        <taxon>Actinopolyspora</taxon>
    </lineage>
</organism>
<dbReference type="InterPro" id="IPR022898">
    <property type="entry name" value="RNase_HII"/>
</dbReference>
<dbReference type="InterPro" id="IPR012337">
    <property type="entry name" value="RNaseH-like_sf"/>
</dbReference>
<proteinExistence type="inferred from homology"/>
<dbReference type="GO" id="GO:0003723">
    <property type="term" value="F:RNA binding"/>
    <property type="evidence" value="ECO:0007669"/>
    <property type="project" value="UniProtKB-UniRule"/>
</dbReference>
<dbReference type="Gene3D" id="3.30.420.10">
    <property type="entry name" value="Ribonuclease H-like superfamily/Ribonuclease H"/>
    <property type="match status" value="1"/>
</dbReference>
<dbReference type="NCBIfam" id="NF000595">
    <property type="entry name" value="PRK00015.1-3"/>
    <property type="match status" value="1"/>
</dbReference>
<accession>A0A1H0T1M0</accession>
<dbReference type="GO" id="GO:0004523">
    <property type="term" value="F:RNA-DNA hybrid ribonuclease activity"/>
    <property type="evidence" value="ECO:0007669"/>
    <property type="project" value="UniProtKB-UniRule"/>
</dbReference>
<evidence type="ECO:0000256" key="3">
    <source>
        <dbReference type="ARBA" id="ARBA00004065"/>
    </source>
</evidence>
<comment type="similarity">
    <text evidence="5 14 16">Belongs to the RNase HII family.</text>
</comment>